<accession>A0A0A5G0E5</accession>
<evidence type="ECO:0000313" key="2">
    <source>
        <dbReference type="EMBL" id="KGX84525.1"/>
    </source>
</evidence>
<name>A0A0A5G0E5_9BACI</name>
<gene>
    <name evidence="2" type="ORF">N783_17305</name>
</gene>
<proteinExistence type="predicted"/>
<sequence length="48" mass="5714">MIPAKKSRFWAWGFDQKSILFLKGLVVCYLINSCFMEIDVYINLRQNI</sequence>
<evidence type="ECO:0000313" key="3">
    <source>
        <dbReference type="Proteomes" id="UP000030403"/>
    </source>
</evidence>
<evidence type="ECO:0000256" key="1">
    <source>
        <dbReference type="SAM" id="Phobius"/>
    </source>
</evidence>
<dbReference type="AlphaFoldDB" id="A0A0A5G0E5"/>
<keyword evidence="1" id="KW-1133">Transmembrane helix</keyword>
<organism evidence="2 3">
    <name type="scientific">Pontibacillus marinus BH030004 = DSM 16465</name>
    <dbReference type="NCBI Taxonomy" id="1385511"/>
    <lineage>
        <taxon>Bacteria</taxon>
        <taxon>Bacillati</taxon>
        <taxon>Bacillota</taxon>
        <taxon>Bacilli</taxon>
        <taxon>Bacillales</taxon>
        <taxon>Bacillaceae</taxon>
        <taxon>Pontibacillus</taxon>
    </lineage>
</organism>
<dbReference type="Proteomes" id="UP000030403">
    <property type="component" value="Unassembled WGS sequence"/>
</dbReference>
<protein>
    <submittedName>
        <fullName evidence="2">Uncharacterized protein</fullName>
    </submittedName>
</protein>
<keyword evidence="3" id="KW-1185">Reference proteome</keyword>
<feature type="transmembrane region" description="Helical" evidence="1">
    <location>
        <begin position="20"/>
        <end position="42"/>
    </location>
</feature>
<comment type="caution">
    <text evidence="2">The sequence shown here is derived from an EMBL/GenBank/DDBJ whole genome shotgun (WGS) entry which is preliminary data.</text>
</comment>
<reference evidence="2 3" key="1">
    <citation type="submission" date="2013-08" db="EMBL/GenBank/DDBJ databases">
        <authorList>
            <person name="Huang J."/>
            <person name="Wang G."/>
        </authorList>
    </citation>
    <scope>NUCLEOTIDE SEQUENCE [LARGE SCALE GENOMIC DNA]</scope>
    <source>
        <strain evidence="2 3">BH030004</strain>
    </source>
</reference>
<keyword evidence="1" id="KW-0472">Membrane</keyword>
<keyword evidence="1" id="KW-0812">Transmembrane</keyword>
<dbReference type="EMBL" id="AVPF01000054">
    <property type="protein sequence ID" value="KGX84525.1"/>
    <property type="molecule type" value="Genomic_DNA"/>
</dbReference>